<proteinExistence type="predicted"/>
<accession>A0AAE8MME9</accession>
<dbReference type="EMBL" id="ONZP01000621">
    <property type="protein sequence ID" value="SPJ88733.1"/>
    <property type="molecule type" value="Genomic_DNA"/>
</dbReference>
<dbReference type="Proteomes" id="UP001187734">
    <property type="component" value="Unassembled WGS sequence"/>
</dbReference>
<name>A0AAE8MME9_9HYPO</name>
<comment type="caution">
    <text evidence="1">The sequence shown here is derived from an EMBL/GenBank/DDBJ whole genome shotgun (WGS) entry which is preliminary data.</text>
</comment>
<gene>
    <name evidence="1" type="ORF">FTOL_12627</name>
</gene>
<organism evidence="1 2">
    <name type="scientific">Fusarium torulosum</name>
    <dbReference type="NCBI Taxonomy" id="33205"/>
    <lineage>
        <taxon>Eukaryota</taxon>
        <taxon>Fungi</taxon>
        <taxon>Dikarya</taxon>
        <taxon>Ascomycota</taxon>
        <taxon>Pezizomycotina</taxon>
        <taxon>Sordariomycetes</taxon>
        <taxon>Hypocreomycetidae</taxon>
        <taxon>Hypocreales</taxon>
        <taxon>Nectriaceae</taxon>
        <taxon>Fusarium</taxon>
    </lineage>
</organism>
<reference evidence="1" key="1">
    <citation type="submission" date="2018-03" db="EMBL/GenBank/DDBJ databases">
        <authorList>
            <person name="Guldener U."/>
        </authorList>
    </citation>
    <scope>NUCLEOTIDE SEQUENCE</scope>
</reference>
<evidence type="ECO:0000313" key="1">
    <source>
        <dbReference type="EMBL" id="SPJ88733.1"/>
    </source>
</evidence>
<sequence length="14" mass="1633">MYVWLGADTPYCIT</sequence>
<keyword evidence="2" id="KW-1185">Reference proteome</keyword>
<evidence type="ECO:0000313" key="2">
    <source>
        <dbReference type="Proteomes" id="UP001187734"/>
    </source>
</evidence>
<protein>
    <submittedName>
        <fullName evidence="1">Uncharacterized protein</fullName>
    </submittedName>
</protein>